<evidence type="ECO:0000256" key="2">
    <source>
        <dbReference type="ARBA" id="ARBA00022692"/>
    </source>
</evidence>
<comment type="subcellular location">
    <subcellularLocation>
        <location evidence="1">Membrane</location>
        <topology evidence="1">Multi-pass membrane protein</topology>
    </subcellularLocation>
</comment>
<keyword evidence="4 5" id="KW-0472">Membrane</keyword>
<reference evidence="6 7" key="1">
    <citation type="submission" date="2024-04" db="EMBL/GenBank/DDBJ databases">
        <authorList>
            <person name="Cremers G."/>
        </authorList>
    </citation>
    <scope>NUCLEOTIDE SEQUENCE [LARGE SCALE GENOMIC DNA]</scope>
    <source>
        <strain evidence="6">MeCH1-AG</strain>
    </source>
</reference>
<dbReference type="RefSeq" id="WP_348759653.1">
    <property type="nucleotide sequence ID" value="NZ_OZ026884.1"/>
</dbReference>
<evidence type="ECO:0000313" key="6">
    <source>
        <dbReference type="EMBL" id="CAL1240148.1"/>
    </source>
</evidence>
<organism evidence="6 7">
    <name type="scientific">Candidatus Methylocalor cossyra</name>
    <dbReference type="NCBI Taxonomy" id="3108543"/>
    <lineage>
        <taxon>Bacteria</taxon>
        <taxon>Pseudomonadati</taxon>
        <taxon>Pseudomonadota</taxon>
        <taxon>Gammaproteobacteria</taxon>
        <taxon>Methylococcales</taxon>
        <taxon>Methylococcaceae</taxon>
        <taxon>Candidatus Methylocalor</taxon>
    </lineage>
</organism>
<gene>
    <name evidence="6" type="ORF">MECH1_V1_1372</name>
</gene>
<dbReference type="Pfam" id="PF02674">
    <property type="entry name" value="Colicin_V"/>
    <property type="match status" value="1"/>
</dbReference>
<sequence>MPPLNWADYGIVGVIGLSGLIGALRGLVREVFSLAAWGVSVWIGLRYSRELAAQLQTAIPVPSLRVAAAFTLLFLGALAVTSVLGWLVAKLVAGSGLSGADRLAGLLFGLARGVVVVAVLVLLAGVTPLPDDPWWKRSKLIPPFQSLALWLRDQVPADYAQYFKFPMVSRR</sequence>
<evidence type="ECO:0000256" key="4">
    <source>
        <dbReference type="ARBA" id="ARBA00023136"/>
    </source>
</evidence>
<dbReference type="Proteomes" id="UP001497493">
    <property type="component" value="Chromosome"/>
</dbReference>
<keyword evidence="3 5" id="KW-1133">Transmembrane helix</keyword>
<evidence type="ECO:0000256" key="1">
    <source>
        <dbReference type="ARBA" id="ARBA00004141"/>
    </source>
</evidence>
<protein>
    <submittedName>
        <fullName evidence="6">Colicin V production protein</fullName>
    </submittedName>
</protein>
<feature type="transmembrane region" description="Helical" evidence="5">
    <location>
        <begin position="6"/>
        <end position="24"/>
    </location>
</feature>
<dbReference type="InterPro" id="IPR052719">
    <property type="entry name" value="CvpA-like"/>
</dbReference>
<evidence type="ECO:0000256" key="5">
    <source>
        <dbReference type="SAM" id="Phobius"/>
    </source>
</evidence>
<evidence type="ECO:0000256" key="3">
    <source>
        <dbReference type="ARBA" id="ARBA00022989"/>
    </source>
</evidence>
<dbReference type="PANTHER" id="PTHR36926">
    <property type="entry name" value="COLICIN V PRODUCTION PROTEIN"/>
    <property type="match status" value="1"/>
</dbReference>
<dbReference type="PANTHER" id="PTHR36926:SF1">
    <property type="entry name" value="COLICIN V PRODUCTION PROTEIN"/>
    <property type="match status" value="1"/>
</dbReference>
<keyword evidence="2 5" id="KW-0812">Transmembrane</keyword>
<feature type="transmembrane region" description="Helical" evidence="5">
    <location>
        <begin position="68"/>
        <end position="93"/>
    </location>
</feature>
<dbReference type="EMBL" id="OZ026884">
    <property type="protein sequence ID" value="CAL1240148.1"/>
    <property type="molecule type" value="Genomic_DNA"/>
</dbReference>
<name>A0ABP1C7A6_9GAMM</name>
<dbReference type="InterPro" id="IPR003825">
    <property type="entry name" value="Colicin-V_CvpA"/>
</dbReference>
<evidence type="ECO:0000313" key="7">
    <source>
        <dbReference type="Proteomes" id="UP001497493"/>
    </source>
</evidence>
<feature type="transmembrane region" description="Helical" evidence="5">
    <location>
        <begin position="105"/>
        <end position="126"/>
    </location>
</feature>
<accession>A0ABP1C7A6</accession>
<proteinExistence type="predicted"/>
<keyword evidence="7" id="KW-1185">Reference proteome</keyword>